<dbReference type="RefSeq" id="WP_280882496.1">
    <property type="nucleotide sequence ID" value="NZ_JARXVH010000026.1"/>
</dbReference>
<dbReference type="Gene3D" id="3.10.180.10">
    <property type="entry name" value="2,3-Dihydroxybiphenyl 1,2-Dioxygenase, domain 1"/>
    <property type="match status" value="1"/>
</dbReference>
<evidence type="ECO:0000259" key="6">
    <source>
        <dbReference type="Pfam" id="PF18029"/>
    </source>
</evidence>
<organism evidence="7 8">
    <name type="scientific">Streptomyces pseudovenezuelae</name>
    <dbReference type="NCBI Taxonomy" id="67350"/>
    <lineage>
        <taxon>Bacteria</taxon>
        <taxon>Bacillati</taxon>
        <taxon>Actinomycetota</taxon>
        <taxon>Actinomycetes</taxon>
        <taxon>Kitasatosporales</taxon>
        <taxon>Streptomycetaceae</taxon>
        <taxon>Streptomyces</taxon>
        <taxon>Streptomyces aurantiacus group</taxon>
    </lineage>
</organism>
<dbReference type="InterPro" id="IPR041581">
    <property type="entry name" value="Glyoxalase_6"/>
</dbReference>
<evidence type="ECO:0000256" key="4">
    <source>
        <dbReference type="ARBA" id="ARBA00021735"/>
    </source>
</evidence>
<proteinExistence type="inferred from homology"/>
<dbReference type="GO" id="GO:0008124">
    <property type="term" value="F:4-alpha-hydroxytetrahydrobiopterin dehydratase activity"/>
    <property type="evidence" value="ECO:0007669"/>
    <property type="project" value="UniProtKB-EC"/>
</dbReference>
<evidence type="ECO:0000313" key="7">
    <source>
        <dbReference type="EMBL" id="MDH6221803.1"/>
    </source>
</evidence>
<dbReference type="Gene3D" id="3.30.1360.20">
    <property type="entry name" value="Transcriptional coactivator/pterin dehydratase"/>
    <property type="match status" value="1"/>
</dbReference>
<feature type="domain" description="Glyoxalase-like" evidence="6">
    <location>
        <begin position="107"/>
        <end position="211"/>
    </location>
</feature>
<gene>
    <name evidence="7" type="ORF">M2283_009150</name>
</gene>
<keyword evidence="5 7" id="KW-0456">Lyase</keyword>
<dbReference type="InterPro" id="IPR029068">
    <property type="entry name" value="Glyas_Bleomycin-R_OHBP_Dase"/>
</dbReference>
<dbReference type="CDD" id="cd00488">
    <property type="entry name" value="PCD_DCoH"/>
    <property type="match status" value="1"/>
</dbReference>
<sequence>MTKLTGQQIADAGLDGWVYLLGGLQTRIHTRDFATGLSVVNAIGNAAEEMNHHPDLNLRYTHVDARLTSNGEHGVTDRDIRLARTISSIAANAGVQLESANVSRLELALDTPTAESVLPFWAAVLAMEHLSGPDFGDELRDPSDALPTVWFQTSGSEEPRQRWHPDVWVDPAQVQSRIDAALAVGGALVSDAEAPSFWVLADPEGNRVCLCTWQDRG</sequence>
<dbReference type="Pfam" id="PF18029">
    <property type="entry name" value="Glyoxalase_6"/>
    <property type="match status" value="1"/>
</dbReference>
<dbReference type="EMBL" id="JARXVH010000026">
    <property type="protein sequence ID" value="MDH6221803.1"/>
    <property type="molecule type" value="Genomic_DNA"/>
</dbReference>
<evidence type="ECO:0000256" key="3">
    <source>
        <dbReference type="ARBA" id="ARBA00013252"/>
    </source>
</evidence>
<evidence type="ECO:0000313" key="8">
    <source>
        <dbReference type="Proteomes" id="UP001160499"/>
    </source>
</evidence>
<dbReference type="PANTHER" id="PTHR12599:SF0">
    <property type="entry name" value="PTERIN-4-ALPHA-CARBINOLAMINE DEHYDRATASE"/>
    <property type="match status" value="1"/>
</dbReference>
<dbReference type="Proteomes" id="UP001160499">
    <property type="component" value="Unassembled WGS sequence"/>
</dbReference>
<dbReference type="SUPFAM" id="SSF54593">
    <property type="entry name" value="Glyoxalase/Bleomycin resistance protein/Dihydroxybiphenyl dioxygenase"/>
    <property type="match status" value="1"/>
</dbReference>
<comment type="similarity">
    <text evidence="2">Belongs to the pterin-4-alpha-carbinolamine dehydratase family.</text>
</comment>
<dbReference type="InterPro" id="IPR001533">
    <property type="entry name" value="Pterin_deHydtase"/>
</dbReference>
<evidence type="ECO:0000256" key="1">
    <source>
        <dbReference type="ARBA" id="ARBA00001554"/>
    </source>
</evidence>
<evidence type="ECO:0000256" key="5">
    <source>
        <dbReference type="ARBA" id="ARBA00023239"/>
    </source>
</evidence>
<dbReference type="InterPro" id="IPR036428">
    <property type="entry name" value="PCD_sf"/>
</dbReference>
<reference evidence="7 8" key="1">
    <citation type="submission" date="2023-04" db="EMBL/GenBank/DDBJ databases">
        <title>Forest soil microbial communities from Buena Vista Peninsula, Colon Province, Panama.</title>
        <authorList>
            <person name="Bouskill N."/>
        </authorList>
    </citation>
    <scope>NUCLEOTIDE SEQUENCE [LARGE SCALE GENOMIC DNA]</scope>
    <source>
        <strain evidence="7 8">GGS1</strain>
    </source>
</reference>
<dbReference type="EC" id="4.2.1.96" evidence="3"/>
<keyword evidence="8" id="KW-1185">Reference proteome</keyword>
<evidence type="ECO:0000256" key="2">
    <source>
        <dbReference type="ARBA" id="ARBA00006472"/>
    </source>
</evidence>
<accession>A0ABT6LZY4</accession>
<protein>
    <recommendedName>
        <fullName evidence="4">Putative pterin-4-alpha-carbinolamine dehydratase</fullName>
        <ecNumber evidence="3">4.2.1.96</ecNumber>
    </recommendedName>
</protein>
<name>A0ABT6LZY4_9ACTN</name>
<dbReference type="SUPFAM" id="SSF55248">
    <property type="entry name" value="PCD-like"/>
    <property type="match status" value="1"/>
</dbReference>
<dbReference type="Pfam" id="PF01329">
    <property type="entry name" value="Pterin_4a"/>
    <property type="match status" value="1"/>
</dbReference>
<comment type="caution">
    <text evidence="7">The sequence shown here is derived from an EMBL/GenBank/DDBJ whole genome shotgun (WGS) entry which is preliminary data.</text>
</comment>
<comment type="catalytic activity">
    <reaction evidence="1">
        <text>(4aS,6R)-4a-hydroxy-L-erythro-5,6,7,8-tetrahydrobiopterin = (6R)-L-erythro-6,7-dihydrobiopterin + H2O</text>
        <dbReference type="Rhea" id="RHEA:11920"/>
        <dbReference type="ChEBI" id="CHEBI:15377"/>
        <dbReference type="ChEBI" id="CHEBI:15642"/>
        <dbReference type="ChEBI" id="CHEBI:43120"/>
        <dbReference type="EC" id="4.2.1.96"/>
    </reaction>
</comment>
<dbReference type="PANTHER" id="PTHR12599">
    <property type="entry name" value="PTERIN-4-ALPHA-CARBINOLAMINE DEHYDRATASE"/>
    <property type="match status" value="1"/>
</dbReference>